<dbReference type="Gene3D" id="3.40.50.1580">
    <property type="entry name" value="Nucleoside phosphorylase domain"/>
    <property type="match status" value="1"/>
</dbReference>
<comment type="similarity">
    <text evidence="1">Belongs to the PNP/UDP phosphorylase family. Futalosine hydrolase subfamily.</text>
</comment>
<dbReference type="SUPFAM" id="SSF53167">
    <property type="entry name" value="Purine and uridine phosphorylases"/>
    <property type="match status" value="1"/>
</dbReference>
<protein>
    <recommendedName>
        <fullName evidence="1 2">Futalosine hydrolase</fullName>
        <shortName evidence="1">FL hydrolase</shortName>
        <ecNumber evidence="1 2">3.2.2.26</ecNumber>
    </recommendedName>
    <alternativeName>
        <fullName evidence="1">Futalosine nucleosidase</fullName>
    </alternativeName>
    <alternativeName>
        <fullName evidence="1">Menaquinone biosynthetic enzyme MqnB</fullName>
    </alternativeName>
</protein>
<comment type="caution">
    <text evidence="4">The sequence shown here is derived from an EMBL/GenBank/DDBJ whole genome shotgun (WGS) entry which is preliminary data.</text>
</comment>
<keyword evidence="1 4" id="KW-0378">Hydrolase</keyword>
<dbReference type="GO" id="GO:0009234">
    <property type="term" value="P:menaquinone biosynthetic process"/>
    <property type="evidence" value="ECO:0007669"/>
    <property type="project" value="UniProtKB-UniRule"/>
</dbReference>
<dbReference type="UniPathway" id="UPA00079"/>
<sequence length="233" mass="24052">MDHDNNSKKNNFPRPRRVLIMTAVEAERDAVLRGLNGAPGIEVRLAGVGPIAAAANTAATLASEDGAMPYNLVISAGIGGGFTGIADIGSIVIATDIIAADLGAESPEGFLSLDELGFGSSRLKADEHLSSQWAQAVLKSGLAACTAPVLTLSTVTGSAATAEHLSHRIPGAAAEGMEGYGVALAAHHRNLPVLEIRAISNPVGPRQRELWKIGDALLALERACSLLPEVLEL</sequence>
<dbReference type="NCBIfam" id="NF006087">
    <property type="entry name" value="PRK08236.1"/>
    <property type="match status" value="1"/>
</dbReference>
<dbReference type="InterPro" id="IPR000845">
    <property type="entry name" value="Nucleoside_phosphorylase_d"/>
</dbReference>
<keyword evidence="4" id="KW-0326">Glycosidase</keyword>
<evidence type="ECO:0000313" key="4">
    <source>
        <dbReference type="EMBL" id="MUG45741.1"/>
    </source>
</evidence>
<proteinExistence type="inferred from homology"/>
<dbReference type="InterPro" id="IPR035994">
    <property type="entry name" value="Nucleoside_phosphorylase_sf"/>
</dbReference>
<dbReference type="AlphaFoldDB" id="A0A7X2Z197"/>
<comment type="catalytic activity">
    <reaction evidence="1">
        <text>futalosine + H2O = dehypoxanthine futalosine + hypoxanthine</text>
        <dbReference type="Rhea" id="RHEA:25904"/>
        <dbReference type="ChEBI" id="CHEBI:15377"/>
        <dbReference type="ChEBI" id="CHEBI:17368"/>
        <dbReference type="ChEBI" id="CHEBI:58863"/>
        <dbReference type="ChEBI" id="CHEBI:58864"/>
        <dbReference type="EC" id="3.2.2.26"/>
    </reaction>
</comment>
<feature type="domain" description="Nucleoside phosphorylase" evidence="3">
    <location>
        <begin position="46"/>
        <end position="224"/>
    </location>
</feature>
<dbReference type="EMBL" id="WNZW01000003">
    <property type="protein sequence ID" value="MUG45741.1"/>
    <property type="molecule type" value="Genomic_DNA"/>
</dbReference>
<dbReference type="NCBIfam" id="TIGR03664">
    <property type="entry name" value="fut_nucase"/>
    <property type="match status" value="1"/>
</dbReference>
<dbReference type="Proteomes" id="UP000447876">
    <property type="component" value="Unassembled WGS sequence"/>
</dbReference>
<dbReference type="InterPro" id="IPR019963">
    <property type="entry name" value="FL_hydrolase_MqnB"/>
</dbReference>
<dbReference type="EC" id="3.2.2.26" evidence="1 2"/>
<dbReference type="GO" id="GO:0008782">
    <property type="term" value="F:adenosylhomocysteine nucleosidase activity"/>
    <property type="evidence" value="ECO:0007669"/>
    <property type="project" value="TreeGrafter"/>
</dbReference>
<dbReference type="HAMAP" id="MF_00991">
    <property type="entry name" value="MqnB"/>
    <property type="match status" value="1"/>
</dbReference>
<dbReference type="GO" id="GO:0005829">
    <property type="term" value="C:cytosol"/>
    <property type="evidence" value="ECO:0007669"/>
    <property type="project" value="TreeGrafter"/>
</dbReference>
<dbReference type="GO" id="GO:0009116">
    <property type="term" value="P:nucleoside metabolic process"/>
    <property type="evidence" value="ECO:0007669"/>
    <property type="project" value="InterPro"/>
</dbReference>
<dbReference type="CDD" id="cd17766">
    <property type="entry name" value="futalosine_nucleosidase_MqnB"/>
    <property type="match status" value="1"/>
</dbReference>
<dbReference type="PANTHER" id="PTHR46832:SF2">
    <property type="entry name" value="FUTALOSINE HYDROLASE"/>
    <property type="match status" value="1"/>
</dbReference>
<gene>
    <name evidence="1" type="primary">mqnB</name>
    <name evidence="4" type="ORF">GNP95_12140</name>
</gene>
<comment type="pathway">
    <text evidence="1">Quinol/quinone metabolism; menaquinone biosynthesis.</text>
</comment>
<evidence type="ECO:0000313" key="5">
    <source>
        <dbReference type="Proteomes" id="UP000447876"/>
    </source>
</evidence>
<dbReference type="RefSeq" id="WP_155611134.1">
    <property type="nucleotide sequence ID" value="NZ_WNZW01000003.1"/>
</dbReference>
<evidence type="ECO:0000259" key="3">
    <source>
        <dbReference type="Pfam" id="PF01048"/>
    </source>
</evidence>
<dbReference type="OrthoDB" id="9788270at2"/>
<name>A0A7X2Z197_9BACL</name>
<organism evidence="4 5">
    <name type="scientific">Paenibacillus woosongensis</name>
    <dbReference type="NCBI Taxonomy" id="307580"/>
    <lineage>
        <taxon>Bacteria</taxon>
        <taxon>Bacillati</taxon>
        <taxon>Bacillota</taxon>
        <taxon>Bacilli</taxon>
        <taxon>Bacillales</taxon>
        <taxon>Paenibacillaceae</taxon>
        <taxon>Paenibacillus</taxon>
    </lineage>
</organism>
<reference evidence="4 5" key="1">
    <citation type="submission" date="2019-11" db="EMBL/GenBank/DDBJ databases">
        <title>Draft genome sequences of five Paenibacillus species of dairy origin.</title>
        <authorList>
            <person name="Olajide A.M."/>
            <person name="Chen S."/>
            <person name="Lapointe G."/>
        </authorList>
    </citation>
    <scope>NUCLEOTIDE SEQUENCE [LARGE SCALE GENOMIC DNA]</scope>
    <source>
        <strain evidence="4 5">12CR55</strain>
    </source>
</reference>
<accession>A0A7X2Z197</accession>
<dbReference type="Pfam" id="PF01048">
    <property type="entry name" value="PNP_UDP_1"/>
    <property type="match status" value="1"/>
</dbReference>
<evidence type="ECO:0000256" key="1">
    <source>
        <dbReference type="HAMAP-Rule" id="MF_00991"/>
    </source>
</evidence>
<comment type="function">
    <text evidence="1">Catalyzes the hydrolysis of futalosine (FL) to dehypoxanthine futalosine (DHFL) and hypoxanthine, a step in the biosynthesis of menaquinone (MK, vitamin K2).</text>
</comment>
<dbReference type="GO" id="GO:0019284">
    <property type="term" value="P:L-methionine salvage from S-adenosylmethionine"/>
    <property type="evidence" value="ECO:0007669"/>
    <property type="project" value="TreeGrafter"/>
</dbReference>
<evidence type="ECO:0000256" key="2">
    <source>
        <dbReference type="NCBIfam" id="TIGR03664"/>
    </source>
</evidence>
<keyword evidence="1" id="KW-0474">Menaquinone biosynthesis</keyword>
<dbReference type="PANTHER" id="PTHR46832">
    <property type="entry name" value="5'-METHYLTHIOADENOSINE/S-ADENOSYLHOMOCYSTEINE NUCLEOSIDASE"/>
    <property type="match status" value="1"/>
</dbReference>
<dbReference type="GO" id="GO:0008930">
    <property type="term" value="F:methylthioadenosine nucleosidase activity"/>
    <property type="evidence" value="ECO:0007669"/>
    <property type="project" value="TreeGrafter"/>
</dbReference>